<dbReference type="EMBL" id="CAKJVB030000004">
    <property type="protein sequence ID" value="CAH1224416.1"/>
    <property type="molecule type" value="Genomic_DNA"/>
</dbReference>
<name>A0A9P0DX54_DIABA</name>
<evidence type="ECO:0000313" key="3">
    <source>
        <dbReference type="EMBL" id="CAH1224416.1"/>
    </source>
</evidence>
<dbReference type="AlphaFoldDB" id="A0A9P0DX54"/>
<dbReference type="InterPro" id="IPR043128">
    <property type="entry name" value="Rev_trsase/Diguanyl_cyclase"/>
</dbReference>
<dbReference type="CDD" id="cd01650">
    <property type="entry name" value="RT_nLTR_like"/>
    <property type="match status" value="2"/>
</dbReference>
<feature type="region of interest" description="Disordered" evidence="1">
    <location>
        <begin position="919"/>
        <end position="941"/>
    </location>
</feature>
<dbReference type="OrthoDB" id="6776014at2759"/>
<organism evidence="3 4">
    <name type="scientific">Diabrotica balteata</name>
    <name type="common">Banded cucumber beetle</name>
    <dbReference type="NCBI Taxonomy" id="107213"/>
    <lineage>
        <taxon>Eukaryota</taxon>
        <taxon>Metazoa</taxon>
        <taxon>Ecdysozoa</taxon>
        <taxon>Arthropoda</taxon>
        <taxon>Hexapoda</taxon>
        <taxon>Insecta</taxon>
        <taxon>Pterygota</taxon>
        <taxon>Neoptera</taxon>
        <taxon>Endopterygota</taxon>
        <taxon>Coleoptera</taxon>
        <taxon>Polyphaga</taxon>
        <taxon>Cucujiformia</taxon>
        <taxon>Chrysomeloidea</taxon>
        <taxon>Chrysomelidae</taxon>
        <taxon>Galerucinae</taxon>
        <taxon>Diabroticina</taxon>
        <taxon>Diabroticites</taxon>
        <taxon>Diabrotica</taxon>
    </lineage>
</organism>
<dbReference type="Proteomes" id="UP001153709">
    <property type="component" value="Unassembled WGS sequence"/>
</dbReference>
<sequence length="941" mass="110177">MDVNKKWCNIKNTLLKPAQESLIEHKSQAKKHWMTEEILLLMEERRKYKGKYLQKYKEIQRIIKEKIKTAKEIYLMKQCKEIEELETKYDMRNMHKKIREVTGMGRNRQQGHIKDKKEELFQAERGEVQKIQELNPLEIQKITIDEIKYAIKNSKDNKAVGLDEIPVELLKLVEEDNLEVLADLFNTVYDTGIIPQEWLKSAFITIPKKQAAKECSDYRTLSLMSHTLKVLLKIIHKRIYERLEEDISETQFGFRNGMGTREGLFAINILIQRCRDVSVDLHLCFVDYEKAFDKVRHKKLISILMNKRIDSKIINIVQTLYWNQSAIVQIDGQHSEEMRICRGVRQGCVLSPLLFNLYSEEIFQNTLNNIEAGVTVNGKLINNLRYADDTVIIATSIEDLQHLIESLSINSAEMGITINAKKKRKQVEKYQYLGTLINETNDHTVEINRRIEIARSAFIRMKPLLTCKNLNLEIRLRTIRCYIFSILLYGAETWTLKKCNLKRIEAFELWLYRRVLKISWTDRITNKEVLERVGKEREIITTIQTRKLEYLGHVMRGPKYEILRLIIQGKIQGRRSVGRRQNSWLKNLLSSFCRFNSDSEPLHLAFVDYNKAFDSIEFWAVLDGMNNARIDSRYRMLLKYIYDNATMQINVAEGLTTNKIRSERGVRQGDTISPKLFTLALEDVFKKLNWEQLGIKIDGRFLSHLRFADDIVLISNNTEELIYMLKELKQESEKIGLKMNLNKTKVMTNQNITIDLDGSEIESVEEYIYLGHTIKLGKQNQTAEITRRIRMTWAAGIQQLYSTVMTYGMETMTLTELSANRLRTTQRAIERAMLGVSLREHIRNEDIRSRTKVEDVIGRIAQMKWNWVGHVARQNNDRWTKNIGKVEIMQLTGEMVAAEIMQNIIENVISEVSENKQMDNTNSHENETQSVTSSMTRYWNV</sequence>
<accession>A0A9P0DX54</accession>
<keyword evidence="4" id="KW-1185">Reference proteome</keyword>
<evidence type="ECO:0000256" key="1">
    <source>
        <dbReference type="SAM" id="MobiDB-lite"/>
    </source>
</evidence>
<evidence type="ECO:0000313" key="4">
    <source>
        <dbReference type="Proteomes" id="UP001153709"/>
    </source>
</evidence>
<proteinExistence type="predicted"/>
<dbReference type="PROSITE" id="PS50878">
    <property type="entry name" value="RT_POL"/>
    <property type="match status" value="2"/>
</dbReference>
<dbReference type="InterPro" id="IPR043502">
    <property type="entry name" value="DNA/RNA_pol_sf"/>
</dbReference>
<dbReference type="SUPFAM" id="SSF56672">
    <property type="entry name" value="DNA/RNA polymerases"/>
    <property type="match status" value="2"/>
</dbReference>
<dbReference type="Pfam" id="PF00078">
    <property type="entry name" value="RVT_1"/>
    <property type="match status" value="2"/>
</dbReference>
<dbReference type="PANTHER" id="PTHR47027">
    <property type="entry name" value="REVERSE TRANSCRIPTASE DOMAIN-CONTAINING PROTEIN"/>
    <property type="match status" value="1"/>
</dbReference>
<dbReference type="Gene3D" id="3.30.70.270">
    <property type="match status" value="2"/>
</dbReference>
<reference evidence="3" key="1">
    <citation type="submission" date="2022-01" db="EMBL/GenBank/DDBJ databases">
        <authorList>
            <person name="King R."/>
        </authorList>
    </citation>
    <scope>NUCLEOTIDE SEQUENCE</scope>
</reference>
<feature type="compositionally biased region" description="Polar residues" evidence="1">
    <location>
        <begin position="928"/>
        <end position="941"/>
    </location>
</feature>
<comment type="caution">
    <text evidence="3">The sequence shown here is derived from an EMBL/GenBank/DDBJ whole genome shotgun (WGS) entry which is preliminary data.</text>
</comment>
<protein>
    <recommendedName>
        <fullName evidence="2">Reverse transcriptase domain-containing protein</fullName>
    </recommendedName>
</protein>
<dbReference type="InterPro" id="IPR000477">
    <property type="entry name" value="RT_dom"/>
</dbReference>
<feature type="domain" description="Reverse transcriptase" evidence="2">
    <location>
        <begin position="187"/>
        <end position="437"/>
    </location>
</feature>
<dbReference type="GO" id="GO:0071897">
    <property type="term" value="P:DNA biosynthetic process"/>
    <property type="evidence" value="ECO:0007669"/>
    <property type="project" value="UniProtKB-ARBA"/>
</dbReference>
<dbReference type="PANTHER" id="PTHR47027:SF8">
    <property type="entry name" value="RIBONUCLEASE H"/>
    <property type="match status" value="1"/>
</dbReference>
<gene>
    <name evidence="3" type="ORF">DIABBA_LOCUS77</name>
</gene>
<evidence type="ECO:0000259" key="2">
    <source>
        <dbReference type="PROSITE" id="PS50878"/>
    </source>
</evidence>
<feature type="domain" description="Reverse transcriptase" evidence="2">
    <location>
        <begin position="485"/>
        <end position="774"/>
    </location>
</feature>